<evidence type="ECO:0000256" key="3">
    <source>
        <dbReference type="ARBA" id="ARBA00022989"/>
    </source>
</evidence>
<accession>A0A1N7FAS4</accession>
<dbReference type="InterPro" id="IPR002781">
    <property type="entry name" value="TM_pro_TauE-like"/>
</dbReference>
<feature type="compositionally biased region" description="Polar residues" evidence="6">
    <location>
        <begin position="1"/>
        <end position="16"/>
    </location>
</feature>
<evidence type="ECO:0000256" key="6">
    <source>
        <dbReference type="SAM" id="MobiDB-lite"/>
    </source>
</evidence>
<feature type="transmembrane region" description="Helical" evidence="5">
    <location>
        <begin position="156"/>
        <end position="179"/>
    </location>
</feature>
<dbReference type="RefSeq" id="WP_084186475.1">
    <property type="nucleotide sequence ID" value="NZ_FTNO01000008.1"/>
</dbReference>
<dbReference type="EMBL" id="FTNO01000008">
    <property type="protein sequence ID" value="SIR97419.1"/>
    <property type="molecule type" value="Genomic_DNA"/>
</dbReference>
<sequence>MTNRDTPSHSPQTSTKTEPEVIGSKARALDKDKTTVERLSIPRSSLQRISLLAVLYLLSFGVFVTVFKQDSGQASLPLFPTVILIAFLFELLDSAAGMGFGTALSPLLLVLGFPPLAVVPALLVSETVTGSVAGGVHHELRNVSFSFRPLNDATKLVLLLASVGSLASIGAILLTYFALQLPDTVIRIYVSVLVLLMGLIGIIRARLKVRLEYRPRRLVGFALVAGFNKGIGGGGFGPVVTLGEILSGVYEKSATAIVSLAEGIVSLVGVITFLYISSSGVPVDFTLLPSIFTGGFLAAIGAPYLVRVFPNKIWRYLIPLYATVIGILGLTLGVEI</sequence>
<comment type="subcellular location">
    <subcellularLocation>
        <location evidence="5">Cell membrane</location>
        <topology evidence="5">Multi-pass membrane protein</topology>
    </subcellularLocation>
    <subcellularLocation>
        <location evidence="1">Membrane</location>
        <topology evidence="1">Multi-pass membrane protein</topology>
    </subcellularLocation>
</comment>
<dbReference type="GO" id="GO:0005886">
    <property type="term" value="C:plasma membrane"/>
    <property type="evidence" value="ECO:0007669"/>
    <property type="project" value="UniProtKB-SubCell"/>
</dbReference>
<comment type="similarity">
    <text evidence="5">Belongs to the 4-toluene sulfonate uptake permease (TSUP) (TC 2.A.102) family.</text>
</comment>
<dbReference type="AlphaFoldDB" id="A0A1N7FAS4"/>
<dbReference type="InterPro" id="IPR051598">
    <property type="entry name" value="TSUP/Inactive_protease-like"/>
</dbReference>
<keyword evidence="4 5" id="KW-0472">Membrane</keyword>
<feature type="transmembrane region" description="Helical" evidence="5">
    <location>
        <begin position="104"/>
        <end position="124"/>
    </location>
</feature>
<dbReference type="PANTHER" id="PTHR43701:SF12">
    <property type="entry name" value="MEMBRANE TRANSPORTER PROTEIN YTNM-RELATED"/>
    <property type="match status" value="1"/>
</dbReference>
<organism evidence="7 8">
    <name type="scientific">Haladaptatus litoreus</name>
    <dbReference type="NCBI Taxonomy" id="553468"/>
    <lineage>
        <taxon>Archaea</taxon>
        <taxon>Methanobacteriati</taxon>
        <taxon>Methanobacteriota</taxon>
        <taxon>Stenosarchaea group</taxon>
        <taxon>Halobacteria</taxon>
        <taxon>Halobacteriales</taxon>
        <taxon>Haladaptataceae</taxon>
        <taxon>Haladaptatus</taxon>
    </lineage>
</organism>
<keyword evidence="3 5" id="KW-1133">Transmembrane helix</keyword>
<protein>
    <recommendedName>
        <fullName evidence="5">Probable membrane transporter protein</fullName>
    </recommendedName>
</protein>
<reference evidence="8" key="1">
    <citation type="submission" date="2017-01" db="EMBL/GenBank/DDBJ databases">
        <authorList>
            <person name="Varghese N."/>
            <person name="Submissions S."/>
        </authorList>
    </citation>
    <scope>NUCLEOTIDE SEQUENCE [LARGE SCALE GENOMIC DNA]</scope>
    <source>
        <strain evidence="8">CGMCC 1.7737</strain>
    </source>
</reference>
<feature type="region of interest" description="Disordered" evidence="6">
    <location>
        <begin position="1"/>
        <end position="24"/>
    </location>
</feature>
<feature type="transmembrane region" description="Helical" evidence="5">
    <location>
        <begin position="74"/>
        <end position="92"/>
    </location>
</feature>
<proteinExistence type="inferred from homology"/>
<keyword evidence="2 5" id="KW-0812">Transmembrane</keyword>
<feature type="transmembrane region" description="Helical" evidence="5">
    <location>
        <begin position="313"/>
        <end position="334"/>
    </location>
</feature>
<name>A0A1N7FAS4_9EURY</name>
<feature type="transmembrane region" description="Helical" evidence="5">
    <location>
        <begin position="185"/>
        <end position="207"/>
    </location>
</feature>
<evidence type="ECO:0000313" key="7">
    <source>
        <dbReference type="EMBL" id="SIR97419.1"/>
    </source>
</evidence>
<keyword evidence="8" id="KW-1185">Reference proteome</keyword>
<evidence type="ECO:0000256" key="4">
    <source>
        <dbReference type="ARBA" id="ARBA00023136"/>
    </source>
</evidence>
<dbReference type="PANTHER" id="PTHR43701">
    <property type="entry name" value="MEMBRANE TRANSPORTER PROTEIN MJ0441-RELATED"/>
    <property type="match status" value="1"/>
</dbReference>
<feature type="transmembrane region" description="Helical" evidence="5">
    <location>
        <begin position="288"/>
        <end position="306"/>
    </location>
</feature>
<dbReference type="Pfam" id="PF01925">
    <property type="entry name" value="TauE"/>
    <property type="match status" value="1"/>
</dbReference>
<dbReference type="OrthoDB" id="206015at2157"/>
<evidence type="ECO:0000256" key="5">
    <source>
        <dbReference type="RuleBase" id="RU363041"/>
    </source>
</evidence>
<gene>
    <name evidence="7" type="ORF">SAMN05421858_4888</name>
</gene>
<evidence type="ECO:0000256" key="2">
    <source>
        <dbReference type="ARBA" id="ARBA00022692"/>
    </source>
</evidence>
<dbReference type="Proteomes" id="UP000186914">
    <property type="component" value="Unassembled WGS sequence"/>
</dbReference>
<evidence type="ECO:0000256" key="1">
    <source>
        <dbReference type="ARBA" id="ARBA00004141"/>
    </source>
</evidence>
<keyword evidence="5" id="KW-1003">Cell membrane</keyword>
<feature type="transmembrane region" description="Helical" evidence="5">
    <location>
        <begin position="254"/>
        <end position="276"/>
    </location>
</feature>
<feature type="transmembrane region" description="Helical" evidence="5">
    <location>
        <begin position="49"/>
        <end position="67"/>
    </location>
</feature>
<evidence type="ECO:0000313" key="8">
    <source>
        <dbReference type="Proteomes" id="UP000186914"/>
    </source>
</evidence>